<name>A0ACB7XX37_9ERIC</name>
<keyword evidence="2" id="KW-1185">Reference proteome</keyword>
<proteinExistence type="predicted"/>
<reference evidence="1 2" key="1">
    <citation type="journal article" date="2021" name="Hortic Res">
        <title>High-quality reference genome and annotation aids understanding of berry development for evergreen blueberry (Vaccinium darrowii).</title>
        <authorList>
            <person name="Yu J."/>
            <person name="Hulse-Kemp A.M."/>
            <person name="Babiker E."/>
            <person name="Staton M."/>
        </authorList>
    </citation>
    <scope>NUCLEOTIDE SEQUENCE [LARGE SCALE GENOMIC DNA]</scope>
    <source>
        <strain evidence="2">cv. NJ 8807/NJ 8810</strain>
        <tissue evidence="1">Young leaf</tissue>
    </source>
</reference>
<organism evidence="1 2">
    <name type="scientific">Vaccinium darrowii</name>
    <dbReference type="NCBI Taxonomy" id="229202"/>
    <lineage>
        <taxon>Eukaryota</taxon>
        <taxon>Viridiplantae</taxon>
        <taxon>Streptophyta</taxon>
        <taxon>Embryophyta</taxon>
        <taxon>Tracheophyta</taxon>
        <taxon>Spermatophyta</taxon>
        <taxon>Magnoliopsida</taxon>
        <taxon>eudicotyledons</taxon>
        <taxon>Gunneridae</taxon>
        <taxon>Pentapetalae</taxon>
        <taxon>asterids</taxon>
        <taxon>Ericales</taxon>
        <taxon>Ericaceae</taxon>
        <taxon>Vaccinioideae</taxon>
        <taxon>Vaccinieae</taxon>
        <taxon>Vaccinium</taxon>
    </lineage>
</organism>
<sequence length="1020" mass="111136">MLMLPIFLKGGLSFSAEIGLLAFGYFLNQRIISYSPIVPEQFSDIAVEFTTFRSMIEAPEGGNSVGKPAALHGGQNKLPDFRRASTRSYVDGGNLRRHLVGKSAVPNNGQNILPSHFSASTGSLRDVANSGRYSASNPSSPNSRESVIPHYLRASTGSCHDFCKYGRKHAVEVKPRTPFPTRIMKVPSDRLNSTKSAVPAEKKATKVVKPKPSLVTKTLSSDSPNISEQKVPSTSKECGVSSIQASSIEKQKNFSGKHNPSVKPKSMKVKPLCTPDAAGGLKGGRESETKIGKRIGSSKAVLKKVLDSPAVSLTPKHTLNRTASLTVEASKSLRIVCPPKNQKRIREAKPKQPNSEKVLEETFHFIKVETEKKALESTRSGRTIHSPPTPELTQSKLSSLPKSPSTSSHVDEALEELDITDNTIQCPLPQSLSSTSFHEDEALEEFEITDNTIQSSLPQPLSSPKLSSLPKSPSTSFHEDEALEEFGITDNTIQSSLPRPLSSPKLSSLSKSPSTSFHKDEALEEFEITDNTIQSPLPQSLSSPMLSSLPKSPSTSFHDDEALEEFEIADCTIHSLPPQSVSSPKLPPLQKSPSTSFCEDEALEEFEIIDCTIHSPPPQSLSSPKLSSLPKSPSLSCDEGEAQEDLEYTDSTIHSSPPQLLSLQMLSSLPKSPSLSCHEAEARDELEHTDGPIHSPPPQSLSSPRISSLPQSPSLLSPEDEAQEEFEITIHCPPPDQSLSSPNVSSLPKSSSSSFHEDEAQEEFEYTDNTIHSPPRQPLSLLMLSSLPKPPSLSLHEDEAQELEYPNSANISPPPESLSSPRFSSLPKPPCLSSHEDEAQEEIEYTDSEADGYDDSASESSEIIDLNEVESSDANLNRVPKKAGIGLSEDKDCVPTKLKFRRGKVVELNPENSGPRRLRFRRGRVLGENQDTKADFRRRKFKERGIDLETNGTSGGSGKVVLRHQDVEEKKDAQGLFNNVIEETASKLVESRKSKVQALVGAFETVISLQEGKPSTQTVS</sequence>
<dbReference type="Proteomes" id="UP000828048">
    <property type="component" value="Chromosome 5"/>
</dbReference>
<gene>
    <name evidence="1" type="ORF">Vadar_006013</name>
</gene>
<dbReference type="EMBL" id="CM037155">
    <property type="protein sequence ID" value="KAH7845787.1"/>
    <property type="molecule type" value="Genomic_DNA"/>
</dbReference>
<evidence type="ECO:0000313" key="1">
    <source>
        <dbReference type="EMBL" id="KAH7845787.1"/>
    </source>
</evidence>
<comment type="caution">
    <text evidence="1">The sequence shown here is derived from an EMBL/GenBank/DDBJ whole genome shotgun (WGS) entry which is preliminary data.</text>
</comment>
<accession>A0ACB7XX37</accession>
<protein>
    <submittedName>
        <fullName evidence="1">Uncharacterized protein</fullName>
    </submittedName>
</protein>
<evidence type="ECO:0000313" key="2">
    <source>
        <dbReference type="Proteomes" id="UP000828048"/>
    </source>
</evidence>